<reference evidence="2 3" key="1">
    <citation type="submission" date="2019-02" db="EMBL/GenBank/DDBJ databases">
        <title>Genomic Encyclopedia of Type Strains, Phase IV (KMG-IV): sequencing the most valuable type-strain genomes for metagenomic binning, comparative biology and taxonomic classification.</title>
        <authorList>
            <person name="Goeker M."/>
        </authorList>
    </citation>
    <scope>NUCLEOTIDE SEQUENCE [LARGE SCALE GENOMIC DNA]</scope>
    <source>
        <strain evidence="2 3">DSM 101727</strain>
    </source>
</reference>
<keyword evidence="3" id="KW-1185">Reference proteome</keyword>
<dbReference type="Gene3D" id="1.25.40.10">
    <property type="entry name" value="Tetratricopeptide repeat domain"/>
    <property type="match status" value="1"/>
</dbReference>
<feature type="domain" description="CHAT" evidence="1">
    <location>
        <begin position="619"/>
        <end position="841"/>
    </location>
</feature>
<dbReference type="OrthoDB" id="9761935at2"/>
<dbReference type="AlphaFoldDB" id="A0A4Q7KWL3"/>
<organism evidence="2 3">
    <name type="scientific">Herbihabitans rhizosphaerae</name>
    <dbReference type="NCBI Taxonomy" id="1872711"/>
    <lineage>
        <taxon>Bacteria</taxon>
        <taxon>Bacillati</taxon>
        <taxon>Actinomycetota</taxon>
        <taxon>Actinomycetes</taxon>
        <taxon>Pseudonocardiales</taxon>
        <taxon>Pseudonocardiaceae</taxon>
        <taxon>Herbihabitans</taxon>
    </lineage>
</organism>
<protein>
    <submittedName>
        <fullName evidence="2">CHAT domain-containing protein</fullName>
    </submittedName>
</protein>
<dbReference type="InterPro" id="IPR024983">
    <property type="entry name" value="CHAT_dom"/>
</dbReference>
<dbReference type="RefSeq" id="WP_130344043.1">
    <property type="nucleotide sequence ID" value="NZ_SGWQ01000003.1"/>
</dbReference>
<comment type="caution">
    <text evidence="2">The sequence shown here is derived from an EMBL/GenBank/DDBJ whole genome shotgun (WGS) entry which is preliminary data.</text>
</comment>
<dbReference type="SMART" id="SM00028">
    <property type="entry name" value="TPR"/>
    <property type="match status" value="5"/>
</dbReference>
<name>A0A4Q7KWL3_9PSEU</name>
<proteinExistence type="predicted"/>
<dbReference type="InterPro" id="IPR019734">
    <property type="entry name" value="TPR_rpt"/>
</dbReference>
<evidence type="ECO:0000259" key="1">
    <source>
        <dbReference type="Pfam" id="PF12770"/>
    </source>
</evidence>
<evidence type="ECO:0000313" key="3">
    <source>
        <dbReference type="Proteomes" id="UP000294257"/>
    </source>
</evidence>
<evidence type="ECO:0000313" key="2">
    <source>
        <dbReference type="EMBL" id="RZS41085.1"/>
    </source>
</evidence>
<dbReference type="InterPro" id="IPR011990">
    <property type="entry name" value="TPR-like_helical_dom_sf"/>
</dbReference>
<sequence>MTAGGVELARALHQQAVVTASGADPAEAARLLRRALRELPEIDSVDTELVSLRTKVLATLALAETETGSIAGGLVHLDTAESLLAELPRNPGRAALQGLVTGQRGIVLLRGGRTDDAVAHFDAAIPLLERGLAAGAGDPAVLARTLMNRALAHLAAGRPAPARRDLQRCIAQAVDGVPPIVPAKARHNLGDLAQLVGDVPGALRHYELAGDAYAALAPGMLPRLRLDQGRALLAAGLADEAARHLDEAMDSLRDKRIGQDLAEAEVSRAAAAILAGDLAGAVRLAGSARQRFLRRGNLAWAEVAALTRMRARAVQALTGQAAGRRVGPEPARELADRLSALGLVDEALLARMMAVRLALRRGSATAAEELLADVRPPRRTAPMDHQMLYRLCHAELAVAHGETRKALAQARTGLAELERVRDRMGGLDLVCGTAVHGRALGRLAVGIVLEGARGAADARRLLAWQERTRAQVYRYEPLPVIDDPLLADRVAEVRTLLRAIQVARLEGRSSAALERRCETLQREVSRLGWRTSRWGRPRPMRSPEEIADALGDRTLVSFSGPGKELAAVVVHSGRTSLVRLGAVADAAEIARQLHADLDVLAPDHLPARLAASVQASARKRAETLDELLFRPLAGALGGGELVLVPHGPLYPVPWAALPSLRGRPVSVAPSASTWTDAASRHRASDGPTVLVTGPHLPESSDLRSIYPDAVVLKENRAAAGAVLAAMDGARLVHVDAHGTHVRANAMFSRLELADGPLLAHETSHVDSPPEHVVLAACELALAHIRPGDEALGFAGALLVGGSRTVVAAVTRVGHRAAAATMYDYHRRLAAGATPAAALAAAVAVDPLRRPFICLGAG</sequence>
<dbReference type="Proteomes" id="UP000294257">
    <property type="component" value="Unassembled WGS sequence"/>
</dbReference>
<dbReference type="Pfam" id="PF12770">
    <property type="entry name" value="CHAT"/>
    <property type="match status" value="1"/>
</dbReference>
<dbReference type="EMBL" id="SGWQ01000003">
    <property type="protein sequence ID" value="RZS41085.1"/>
    <property type="molecule type" value="Genomic_DNA"/>
</dbReference>
<gene>
    <name evidence="2" type="ORF">EV193_103403</name>
</gene>
<dbReference type="SUPFAM" id="SSF48452">
    <property type="entry name" value="TPR-like"/>
    <property type="match status" value="1"/>
</dbReference>
<accession>A0A4Q7KWL3</accession>